<dbReference type="InterPro" id="IPR000045">
    <property type="entry name" value="Prepilin_IV_endopep_pep"/>
</dbReference>
<comment type="function">
    <text evidence="9">Plays an essential role in type IV pili and type II pseudopili formation by proteolytically removing the leader sequence from substrate proteins and subsequently monomethylating the alpha-amino group of the newly exposed N-terminal phenylalanine.</text>
</comment>
<reference evidence="13 14" key="1">
    <citation type="submission" date="2016-07" db="EMBL/GenBank/DDBJ databases">
        <title>Genome and transcriptome analysis of iron-reducing fermentative bacteria Anoxybacter fermentans.</title>
        <authorList>
            <person name="Zeng X."/>
            <person name="Shao Z."/>
        </authorList>
    </citation>
    <scope>NUCLEOTIDE SEQUENCE [LARGE SCALE GENOMIC DNA]</scope>
    <source>
        <strain evidence="13 14">DY22613</strain>
    </source>
</reference>
<dbReference type="InterPro" id="IPR050882">
    <property type="entry name" value="Prepilin_peptidase/N-MTase"/>
</dbReference>
<dbReference type="GO" id="GO:0004190">
    <property type="term" value="F:aspartic-type endopeptidase activity"/>
    <property type="evidence" value="ECO:0007669"/>
    <property type="project" value="UniProtKB-EC"/>
</dbReference>
<keyword evidence="9" id="KW-0808">Transferase</keyword>
<dbReference type="EMBL" id="CP016379">
    <property type="protein sequence ID" value="AZR73572.1"/>
    <property type="molecule type" value="Genomic_DNA"/>
</dbReference>
<proteinExistence type="inferred from homology"/>
<dbReference type="InterPro" id="IPR010627">
    <property type="entry name" value="Prepilin_pept_A24_N"/>
</dbReference>
<keyword evidence="6 10" id="KW-1133">Transmembrane helix</keyword>
<evidence type="ECO:0000256" key="4">
    <source>
        <dbReference type="ARBA" id="ARBA00022519"/>
    </source>
</evidence>
<evidence type="ECO:0000256" key="1">
    <source>
        <dbReference type="ARBA" id="ARBA00004429"/>
    </source>
</evidence>
<evidence type="ECO:0000313" key="13">
    <source>
        <dbReference type="EMBL" id="AZR73572.1"/>
    </source>
</evidence>
<gene>
    <name evidence="13" type="ORF">BBF96_09325</name>
</gene>
<organism evidence="13 14">
    <name type="scientific">Anoxybacter fermentans</name>
    <dbReference type="NCBI Taxonomy" id="1323375"/>
    <lineage>
        <taxon>Bacteria</taxon>
        <taxon>Bacillati</taxon>
        <taxon>Bacillota</taxon>
        <taxon>Clostridia</taxon>
        <taxon>Halanaerobiales</taxon>
        <taxon>Anoxybacter</taxon>
    </lineage>
</organism>
<dbReference type="KEGG" id="aft:BBF96_09325"/>
<dbReference type="OrthoDB" id="9789291at2"/>
<comment type="subcellular location">
    <subcellularLocation>
        <location evidence="1">Cell inner membrane</location>
        <topology evidence="1">Multi-pass membrane protein</topology>
    </subcellularLocation>
    <subcellularLocation>
        <location evidence="9">Cell membrane</location>
        <topology evidence="9">Multi-pass membrane protein</topology>
    </subcellularLocation>
</comment>
<evidence type="ECO:0000256" key="6">
    <source>
        <dbReference type="ARBA" id="ARBA00022989"/>
    </source>
</evidence>
<feature type="transmembrane region" description="Helical" evidence="10">
    <location>
        <begin position="148"/>
        <end position="165"/>
    </location>
</feature>
<keyword evidence="9" id="KW-0645">Protease</keyword>
<comment type="catalytic activity">
    <reaction evidence="9">
        <text>Typically cleaves a -Gly-|-Phe- bond to release an N-terminal, basic peptide of 5-8 residues from type IV prepilin, and then N-methylates the new N-terminal amino group, the methyl donor being S-adenosyl-L-methionine.</text>
        <dbReference type="EC" id="3.4.23.43"/>
    </reaction>
</comment>
<feature type="transmembrane region" description="Helical" evidence="10">
    <location>
        <begin position="123"/>
        <end position="142"/>
    </location>
</feature>
<keyword evidence="4" id="KW-0997">Cell inner membrane</keyword>
<keyword evidence="14" id="KW-1185">Reference proteome</keyword>
<dbReference type="GO" id="GO:0005886">
    <property type="term" value="C:plasma membrane"/>
    <property type="evidence" value="ECO:0007669"/>
    <property type="project" value="UniProtKB-SubCell"/>
</dbReference>
<dbReference type="Proteomes" id="UP000267250">
    <property type="component" value="Chromosome"/>
</dbReference>
<dbReference type="GO" id="GO:0032259">
    <property type="term" value="P:methylation"/>
    <property type="evidence" value="ECO:0007669"/>
    <property type="project" value="UniProtKB-KW"/>
</dbReference>
<dbReference type="PANTHER" id="PTHR30487">
    <property type="entry name" value="TYPE 4 PREPILIN-LIKE PROTEINS LEADER PEPTIDE-PROCESSING ENZYME"/>
    <property type="match status" value="1"/>
</dbReference>
<feature type="transmembrane region" description="Helical" evidence="10">
    <location>
        <begin position="222"/>
        <end position="245"/>
    </location>
</feature>
<dbReference type="Gene3D" id="1.20.120.1220">
    <property type="match status" value="1"/>
</dbReference>
<evidence type="ECO:0000259" key="12">
    <source>
        <dbReference type="Pfam" id="PF06750"/>
    </source>
</evidence>
<feature type="domain" description="Prepilin peptidase A24 N-terminal" evidence="12">
    <location>
        <begin position="9"/>
        <end position="92"/>
    </location>
</feature>
<evidence type="ECO:0000256" key="3">
    <source>
        <dbReference type="ARBA" id="ARBA00022475"/>
    </source>
</evidence>
<dbReference type="EC" id="3.4.23.43" evidence="9"/>
<feature type="transmembrane region" description="Helical" evidence="10">
    <location>
        <begin position="98"/>
        <end position="116"/>
    </location>
</feature>
<keyword evidence="9" id="KW-0378">Hydrolase</keyword>
<dbReference type="PANTHER" id="PTHR30487:SF0">
    <property type="entry name" value="PREPILIN LEADER PEPTIDASE_N-METHYLTRANSFERASE-RELATED"/>
    <property type="match status" value="1"/>
</dbReference>
<dbReference type="GO" id="GO:0006465">
    <property type="term" value="P:signal peptide processing"/>
    <property type="evidence" value="ECO:0007669"/>
    <property type="project" value="TreeGrafter"/>
</dbReference>
<keyword evidence="9" id="KW-0511">Multifunctional enzyme</keyword>
<feature type="domain" description="Prepilin type IV endopeptidase peptidase" evidence="11">
    <location>
        <begin position="102"/>
        <end position="206"/>
    </location>
</feature>
<keyword evidence="3" id="KW-1003">Cell membrane</keyword>
<feature type="transmembrane region" description="Helical" evidence="10">
    <location>
        <begin position="177"/>
        <end position="210"/>
    </location>
</feature>
<comment type="similarity">
    <text evidence="2 8">Belongs to the peptidase A24 family.</text>
</comment>
<dbReference type="Pfam" id="PF01478">
    <property type="entry name" value="Peptidase_A24"/>
    <property type="match status" value="1"/>
</dbReference>
<evidence type="ECO:0000313" key="14">
    <source>
        <dbReference type="Proteomes" id="UP000267250"/>
    </source>
</evidence>
<evidence type="ECO:0000256" key="10">
    <source>
        <dbReference type="SAM" id="Phobius"/>
    </source>
</evidence>
<dbReference type="InterPro" id="IPR014032">
    <property type="entry name" value="Peptidase_A24A_bac"/>
</dbReference>
<feature type="transmembrane region" description="Helical" evidence="10">
    <location>
        <begin position="6"/>
        <end position="25"/>
    </location>
</feature>
<evidence type="ECO:0000256" key="7">
    <source>
        <dbReference type="ARBA" id="ARBA00023136"/>
    </source>
</evidence>
<name>A0A3Q9HQM7_9FIRM</name>
<protein>
    <recommendedName>
        <fullName evidence="9">Prepilin leader peptidase/N-methyltransferase</fullName>
        <ecNumber evidence="9">2.1.1.-</ecNumber>
        <ecNumber evidence="9">3.4.23.43</ecNumber>
    </recommendedName>
</protein>
<dbReference type="GO" id="GO:0008168">
    <property type="term" value="F:methyltransferase activity"/>
    <property type="evidence" value="ECO:0007669"/>
    <property type="project" value="UniProtKB-KW"/>
</dbReference>
<dbReference type="PRINTS" id="PR00864">
    <property type="entry name" value="PREPILNPTASE"/>
</dbReference>
<keyword evidence="9" id="KW-0489">Methyltransferase</keyword>
<dbReference type="Pfam" id="PF06750">
    <property type="entry name" value="A24_N_bact"/>
    <property type="match status" value="1"/>
</dbReference>
<evidence type="ECO:0000256" key="9">
    <source>
        <dbReference type="RuleBase" id="RU003794"/>
    </source>
</evidence>
<keyword evidence="7 10" id="KW-0472">Membrane</keyword>
<evidence type="ECO:0000256" key="5">
    <source>
        <dbReference type="ARBA" id="ARBA00022692"/>
    </source>
</evidence>
<evidence type="ECO:0000256" key="8">
    <source>
        <dbReference type="RuleBase" id="RU003793"/>
    </source>
</evidence>
<dbReference type="AlphaFoldDB" id="A0A3Q9HQM7"/>
<sequence length="250" mass="27555">MMIESFVFVMGTLIGSFLNVCICRLPKNESIITPPSHCPNCQKRLKAWDLIPILSYLIYRGQCRYCSSPISLQYPLIEGLTGLIYLLIYLKFGLNAQAYLSFFFASALIVVSGIDFKHRIIPDIISLPGMVIGILASIFSIQISLLDAVLGILVGGGLFLLIAIFSRGGMGGGDIKLMGFIGAFLGWKGALLTIFFGSLIGSVYGLYLMIFKKVDRKTAIPYGPFLSAGALLFTLYGDALIRFYFQWVLR</sequence>
<dbReference type="EC" id="2.1.1.-" evidence="9"/>
<evidence type="ECO:0000256" key="2">
    <source>
        <dbReference type="ARBA" id="ARBA00005801"/>
    </source>
</evidence>
<accession>A0A3Q9HQM7</accession>
<evidence type="ECO:0000259" key="11">
    <source>
        <dbReference type="Pfam" id="PF01478"/>
    </source>
</evidence>
<keyword evidence="5 9" id="KW-0812">Transmembrane</keyword>